<proteinExistence type="predicted"/>
<evidence type="ECO:0000313" key="2">
    <source>
        <dbReference type="EMBL" id="RVT62773.1"/>
    </source>
</evidence>
<dbReference type="RefSeq" id="WP_127738725.1">
    <property type="nucleotide sequence ID" value="NZ_RZTZ01000004.1"/>
</dbReference>
<protein>
    <submittedName>
        <fullName evidence="2">Uncharacterized protein</fullName>
    </submittedName>
</protein>
<sequence length="105" mass="11554">MNENNQVEFSSIEVAKKTKFLNGVGRFFAFCIGGFGILTGVLLCITVIGIIPGFIVVVGSLGCLALAMGKQKVRCPHCKKQTIVFQNVEEFHCVRCKNTTIITWK</sequence>
<accession>A0A3S2UWQ2</accession>
<dbReference type="AlphaFoldDB" id="A0A3S2UWQ2"/>
<feature type="transmembrane region" description="Helical" evidence="1">
    <location>
        <begin position="45"/>
        <end position="67"/>
    </location>
</feature>
<organism evidence="2 3">
    <name type="scientific">Niallia taxi</name>
    <dbReference type="NCBI Taxonomy" id="2499688"/>
    <lineage>
        <taxon>Bacteria</taxon>
        <taxon>Bacillati</taxon>
        <taxon>Bacillota</taxon>
        <taxon>Bacilli</taxon>
        <taxon>Bacillales</taxon>
        <taxon>Bacillaceae</taxon>
        <taxon>Niallia</taxon>
    </lineage>
</organism>
<dbReference type="Proteomes" id="UP000288024">
    <property type="component" value="Unassembled WGS sequence"/>
</dbReference>
<dbReference type="EMBL" id="RZTZ01000004">
    <property type="protein sequence ID" value="RVT62773.1"/>
    <property type="molecule type" value="Genomic_DNA"/>
</dbReference>
<keyword evidence="1" id="KW-0472">Membrane</keyword>
<reference evidence="2 3" key="1">
    <citation type="submission" date="2019-01" db="EMBL/GenBank/DDBJ databases">
        <title>Bacillus sp. M5HDSG1-1, whole genome shotgun sequence.</title>
        <authorList>
            <person name="Tuo L."/>
        </authorList>
    </citation>
    <scope>NUCLEOTIDE SEQUENCE [LARGE SCALE GENOMIC DNA]</scope>
    <source>
        <strain evidence="2 3">M5HDSG1-1</strain>
    </source>
</reference>
<evidence type="ECO:0000256" key="1">
    <source>
        <dbReference type="SAM" id="Phobius"/>
    </source>
</evidence>
<name>A0A3S2UWQ2_9BACI</name>
<keyword evidence="1" id="KW-1133">Transmembrane helix</keyword>
<keyword evidence="3" id="KW-1185">Reference proteome</keyword>
<comment type="caution">
    <text evidence="2">The sequence shown here is derived from an EMBL/GenBank/DDBJ whole genome shotgun (WGS) entry which is preliminary data.</text>
</comment>
<feature type="transmembrane region" description="Helical" evidence="1">
    <location>
        <begin position="20"/>
        <end position="39"/>
    </location>
</feature>
<keyword evidence="1" id="KW-0812">Transmembrane</keyword>
<evidence type="ECO:0000313" key="3">
    <source>
        <dbReference type="Proteomes" id="UP000288024"/>
    </source>
</evidence>
<gene>
    <name evidence="2" type="ORF">EM808_13625</name>
</gene>